<evidence type="ECO:0000313" key="1">
    <source>
        <dbReference type="EMBL" id="HGZ44635.1"/>
    </source>
</evidence>
<gene>
    <name evidence="1" type="ORF">ENR23_14735</name>
</gene>
<dbReference type="InterPro" id="IPR058238">
    <property type="entry name" value="Lant_leader_dom"/>
</dbReference>
<dbReference type="NCBIfam" id="NF038153">
    <property type="entry name" value="lant_leader_L1a"/>
    <property type="match status" value="1"/>
</dbReference>
<proteinExistence type="predicted"/>
<sequence length="59" mass="6473">MHKLEGRKLTLNRETVRKLTEEESKQVNGGATLLCFSRLSACCPCTGTSTIGPTQPLYC</sequence>
<reference evidence="1" key="1">
    <citation type="journal article" date="2020" name="mSystems">
        <title>Genome- and Community-Level Interaction Insights into Carbon Utilization and Element Cycling Functions of Hydrothermarchaeota in Hydrothermal Sediment.</title>
        <authorList>
            <person name="Zhou Z."/>
            <person name="Liu Y."/>
            <person name="Xu W."/>
            <person name="Pan J."/>
            <person name="Luo Z.H."/>
            <person name="Li M."/>
        </authorList>
    </citation>
    <scope>NUCLEOTIDE SEQUENCE [LARGE SCALE GENOMIC DNA]</scope>
    <source>
        <strain evidence="1">SpSt-381</strain>
    </source>
</reference>
<comment type="caution">
    <text evidence="1">The sequence shown here is derived from an EMBL/GenBank/DDBJ whole genome shotgun (WGS) entry which is preliminary data.</text>
</comment>
<accession>A0A832I740</accession>
<dbReference type="EMBL" id="DSQF01000030">
    <property type="protein sequence ID" value="HGZ44635.1"/>
    <property type="molecule type" value="Genomic_DNA"/>
</dbReference>
<name>A0A832I740_UNCEI</name>
<organism evidence="1">
    <name type="scientific">Eiseniibacteriota bacterium</name>
    <dbReference type="NCBI Taxonomy" id="2212470"/>
    <lineage>
        <taxon>Bacteria</taxon>
        <taxon>Candidatus Eiseniibacteriota</taxon>
    </lineage>
</organism>
<dbReference type="AlphaFoldDB" id="A0A832I740"/>
<protein>
    <submittedName>
        <fullName evidence="1">Uncharacterized protein</fullName>
    </submittedName>
</protein>